<organism evidence="4 5">
    <name type="scientific">Emydomyces testavorans</name>
    <dbReference type="NCBI Taxonomy" id="2070801"/>
    <lineage>
        <taxon>Eukaryota</taxon>
        <taxon>Fungi</taxon>
        <taxon>Dikarya</taxon>
        <taxon>Ascomycota</taxon>
        <taxon>Pezizomycotina</taxon>
        <taxon>Eurotiomycetes</taxon>
        <taxon>Eurotiomycetidae</taxon>
        <taxon>Onygenales</taxon>
        <taxon>Nannizziopsiaceae</taxon>
        <taxon>Emydomyces</taxon>
    </lineage>
</organism>
<evidence type="ECO:0000256" key="2">
    <source>
        <dbReference type="SAM" id="Phobius"/>
    </source>
</evidence>
<evidence type="ECO:0000259" key="3">
    <source>
        <dbReference type="Pfam" id="PF20684"/>
    </source>
</evidence>
<dbReference type="AlphaFoldDB" id="A0AAF0IHF1"/>
<feature type="region of interest" description="Disordered" evidence="1">
    <location>
        <begin position="104"/>
        <end position="170"/>
    </location>
</feature>
<keyword evidence="2" id="KW-0812">Transmembrane</keyword>
<name>A0AAF0IHF1_9EURO</name>
<dbReference type="Proteomes" id="UP001219355">
    <property type="component" value="Chromosome 1"/>
</dbReference>
<feature type="compositionally biased region" description="Polar residues" evidence="1">
    <location>
        <begin position="137"/>
        <end position="147"/>
    </location>
</feature>
<evidence type="ECO:0000256" key="1">
    <source>
        <dbReference type="SAM" id="MobiDB-lite"/>
    </source>
</evidence>
<proteinExistence type="predicted"/>
<feature type="compositionally biased region" description="Polar residues" evidence="1">
    <location>
        <begin position="158"/>
        <end position="170"/>
    </location>
</feature>
<sequence length="206" mass="22900">MISKVQVSLKKRATVAALFSTRIIVPISTVILLAKFTPFFDSQPIDQPFQAVQASVWTQIILSLSIVTACIPGLKRFLADLQTGLMAGAIPEFYEMSATPRDKYYTSSTHNSDRETGTRREYPSGTPLRSVDDTHRNSSTQKGSGSRKSLRRAGLMNRGNSVHKSDSVENLTDNEIVQTMEYEVRYEAGQYSESDRHYALGIGKLS</sequence>
<dbReference type="PANTHER" id="PTHR38794">
    <property type="entry name" value="INTEGRAL MEMBRANE PROTEIN"/>
    <property type="match status" value="1"/>
</dbReference>
<accession>A0AAF0IHF1</accession>
<keyword evidence="2" id="KW-1133">Transmembrane helix</keyword>
<feature type="compositionally biased region" description="Basic and acidic residues" evidence="1">
    <location>
        <begin position="111"/>
        <end position="122"/>
    </location>
</feature>
<gene>
    <name evidence="4" type="ORF">PRK78_000159</name>
</gene>
<evidence type="ECO:0000313" key="5">
    <source>
        <dbReference type="Proteomes" id="UP001219355"/>
    </source>
</evidence>
<dbReference type="EMBL" id="CP120627">
    <property type="protein sequence ID" value="WEW54734.1"/>
    <property type="molecule type" value="Genomic_DNA"/>
</dbReference>
<feature type="transmembrane region" description="Helical" evidence="2">
    <location>
        <begin position="54"/>
        <end position="74"/>
    </location>
</feature>
<dbReference type="InterPro" id="IPR049326">
    <property type="entry name" value="Rhodopsin_dom_fungi"/>
</dbReference>
<keyword evidence="5" id="KW-1185">Reference proteome</keyword>
<feature type="transmembrane region" description="Helical" evidence="2">
    <location>
        <begin position="12"/>
        <end position="34"/>
    </location>
</feature>
<dbReference type="PANTHER" id="PTHR38794:SF3">
    <property type="entry name" value="INTEGRAL MEMBRANE PROTEIN"/>
    <property type="match status" value="1"/>
</dbReference>
<evidence type="ECO:0000313" key="4">
    <source>
        <dbReference type="EMBL" id="WEW54734.1"/>
    </source>
</evidence>
<feature type="domain" description="Rhodopsin" evidence="3">
    <location>
        <begin position="1"/>
        <end position="78"/>
    </location>
</feature>
<reference evidence="4" key="1">
    <citation type="submission" date="2023-03" db="EMBL/GenBank/DDBJ databases">
        <title>Emydomyces testavorans Genome Sequence.</title>
        <authorList>
            <person name="Hoyer L."/>
        </authorList>
    </citation>
    <scope>NUCLEOTIDE SEQUENCE</scope>
    <source>
        <strain evidence="4">16-2883</strain>
    </source>
</reference>
<protein>
    <recommendedName>
        <fullName evidence="3">Rhodopsin domain-containing protein</fullName>
    </recommendedName>
</protein>
<keyword evidence="2" id="KW-0472">Membrane</keyword>
<dbReference type="Pfam" id="PF20684">
    <property type="entry name" value="Fung_rhodopsin"/>
    <property type="match status" value="1"/>
</dbReference>